<feature type="transmembrane region" description="Helical" evidence="1">
    <location>
        <begin position="272"/>
        <end position="293"/>
    </location>
</feature>
<reference evidence="4" key="1">
    <citation type="submission" date="2025-08" db="UniProtKB">
        <authorList>
            <consortium name="Ensembl"/>
        </authorList>
    </citation>
    <scope>IDENTIFICATION</scope>
</reference>
<dbReference type="InterPro" id="IPR012429">
    <property type="entry name" value="HGSNAT_cat"/>
</dbReference>
<dbReference type="AlphaFoldDB" id="A0A8C6CKW6"/>
<dbReference type="PANTHER" id="PTHR31061">
    <property type="entry name" value="LD22376P"/>
    <property type="match status" value="1"/>
</dbReference>
<feature type="transmembrane region" description="Helical" evidence="1">
    <location>
        <begin position="594"/>
        <end position="611"/>
    </location>
</feature>
<gene>
    <name evidence="4" type="primary">HGSNAT</name>
</gene>
<feature type="chain" id="PRO_5034975852" evidence="2">
    <location>
        <begin position="33"/>
        <end position="657"/>
    </location>
</feature>
<accession>A0A8C6CKW6</accession>
<keyword evidence="1" id="KW-1133">Transmembrane helix</keyword>
<name>A0A8C6CKW6_MOSMO</name>
<feature type="transmembrane region" description="Helical" evidence="1">
    <location>
        <begin position="161"/>
        <end position="182"/>
    </location>
</feature>
<dbReference type="GO" id="GO:0016746">
    <property type="term" value="F:acyltransferase activity"/>
    <property type="evidence" value="ECO:0007669"/>
    <property type="project" value="Ensembl"/>
</dbReference>
<evidence type="ECO:0000256" key="1">
    <source>
        <dbReference type="SAM" id="Phobius"/>
    </source>
</evidence>
<feature type="transmembrane region" description="Helical" evidence="1">
    <location>
        <begin position="344"/>
        <end position="362"/>
    </location>
</feature>
<keyword evidence="5" id="KW-1185">Reference proteome</keyword>
<proteinExistence type="predicted"/>
<dbReference type="PANTHER" id="PTHR31061:SF37">
    <property type="entry name" value="HEPARAN-ALPHA-GLUCOSAMINIDE N-ACETYLTRANSFERASE"/>
    <property type="match status" value="1"/>
</dbReference>
<evidence type="ECO:0000259" key="3">
    <source>
        <dbReference type="Pfam" id="PF07786"/>
    </source>
</evidence>
<keyword evidence="1" id="KW-0472">Membrane</keyword>
<dbReference type="Pfam" id="PF07786">
    <property type="entry name" value="HGSNAT_cat"/>
    <property type="match status" value="1"/>
</dbReference>
<dbReference type="Proteomes" id="UP000694544">
    <property type="component" value="Unplaced"/>
</dbReference>
<evidence type="ECO:0000256" key="2">
    <source>
        <dbReference type="SAM" id="SignalP"/>
    </source>
</evidence>
<evidence type="ECO:0000313" key="4">
    <source>
        <dbReference type="Ensembl" id="ENSMMSP00000000249.1"/>
    </source>
</evidence>
<reference evidence="4" key="2">
    <citation type="submission" date="2025-09" db="UniProtKB">
        <authorList>
            <consortium name="Ensembl"/>
        </authorList>
    </citation>
    <scope>IDENTIFICATION</scope>
</reference>
<organism evidence="4 5">
    <name type="scientific">Moschus moschiferus</name>
    <name type="common">Siberian musk deer</name>
    <name type="synonym">Moschus sibiricus</name>
    <dbReference type="NCBI Taxonomy" id="68415"/>
    <lineage>
        <taxon>Eukaryota</taxon>
        <taxon>Metazoa</taxon>
        <taxon>Chordata</taxon>
        <taxon>Craniata</taxon>
        <taxon>Vertebrata</taxon>
        <taxon>Euteleostomi</taxon>
        <taxon>Mammalia</taxon>
        <taxon>Eutheria</taxon>
        <taxon>Laurasiatheria</taxon>
        <taxon>Artiodactyla</taxon>
        <taxon>Ruminantia</taxon>
        <taxon>Pecora</taxon>
        <taxon>Moschidae</taxon>
        <taxon>Moschus</taxon>
    </lineage>
</organism>
<feature type="transmembrane region" description="Helical" evidence="1">
    <location>
        <begin position="631"/>
        <end position="649"/>
    </location>
</feature>
<feature type="transmembrane region" description="Helical" evidence="1">
    <location>
        <begin position="305"/>
        <end position="324"/>
    </location>
</feature>
<keyword evidence="1" id="KW-0812">Transmembrane</keyword>
<dbReference type="GeneTree" id="ENSGT00390000001491"/>
<feature type="transmembrane region" description="Helical" evidence="1">
    <location>
        <begin position="525"/>
        <end position="543"/>
    </location>
</feature>
<protein>
    <submittedName>
        <fullName evidence="4">Heparan-alpha-glucosaminide N-acetyltransferase</fullName>
    </submittedName>
</protein>
<dbReference type="GO" id="GO:0051259">
    <property type="term" value="P:protein complex oligomerization"/>
    <property type="evidence" value="ECO:0007669"/>
    <property type="project" value="Ensembl"/>
</dbReference>
<feature type="transmembrane region" description="Helical" evidence="1">
    <location>
        <begin position="233"/>
        <end position="252"/>
    </location>
</feature>
<sequence>MGGVGSAGRALAALLLAASVLSAALLAPGGSSAPDLDKKKPVELKMDQALLLIHNELPGTNLTVYWNFDRCYHCLLQVLANVSQRRKAGEPGIAAVAVGTQHGSILQLNYTAEDKEVCRLEYKFGEFGNYSLSVKHVRDGVNEITCDLVVNKEPVDSNLPVGIAFLVGMGLIIAVSFLRFLLSLEDFQNWISKAINSRETDRLINSELGSPSRASDTQPEAWRRSAAPLRLRCVDTFRGMALILMVFVNYGGGKYWYFKHSSWNGLTVADLVFPWFVFIMGASIFLSMTSVLQRGCSKFRLLGKIAWRSFLLICIGIFVVNPNYCLGPLSWEKVRIPGVLQRLGATYFVVAVLELLFAKPVPETCASERSCFSLLDVTASWPQWLIVLILEGVWLALTFFLPVPGCPTGYLGPGGIGDGGRFWNCTGGAAGYVDRLLLGDQHLYQHPSSASVTHHTLSWPEVCWPQVGSEFLQRNQKHCWDVLYHTEVAYDPEGILGTINSIVMAFLGVQAGKILLYYKDQTRGILIRFAAWGCLLGLVSAALTKASENEGFIPVNKNLWSVSYVTTLSSWAFLALLVLYPVVDVKGLWTGAPFFYPGMNSILVYVGHEVFANYFPFQWKLGDPQSHREHLVQNTVATALWVLIAYVLYKKKVFWKI</sequence>
<dbReference type="GO" id="GO:0005765">
    <property type="term" value="C:lysosomal membrane"/>
    <property type="evidence" value="ECO:0007669"/>
    <property type="project" value="Ensembl"/>
</dbReference>
<dbReference type="Ensembl" id="ENSMMST00000000269.1">
    <property type="protein sequence ID" value="ENSMMSP00000000249.1"/>
    <property type="gene ID" value="ENSMMSG00000000219.1"/>
</dbReference>
<feature type="transmembrane region" description="Helical" evidence="1">
    <location>
        <begin position="495"/>
        <end position="518"/>
    </location>
</feature>
<evidence type="ECO:0000313" key="5">
    <source>
        <dbReference type="Proteomes" id="UP000694544"/>
    </source>
</evidence>
<feature type="signal peptide" evidence="2">
    <location>
        <begin position="1"/>
        <end position="32"/>
    </location>
</feature>
<keyword evidence="2" id="KW-0732">Signal</keyword>
<feature type="domain" description="Heparan-alpha-glucosaminide N-acetyltransferase catalytic" evidence="3">
    <location>
        <begin position="230"/>
        <end position="359"/>
    </location>
</feature>
<feature type="transmembrane region" description="Helical" evidence="1">
    <location>
        <begin position="563"/>
        <end position="582"/>
    </location>
</feature>
<dbReference type="GO" id="GO:0007041">
    <property type="term" value="P:lysosomal transport"/>
    <property type="evidence" value="ECO:0007669"/>
    <property type="project" value="Ensembl"/>
</dbReference>
<feature type="transmembrane region" description="Helical" evidence="1">
    <location>
        <begin position="383"/>
        <end position="403"/>
    </location>
</feature>